<dbReference type="PANTHER" id="PTHR37984:SF13">
    <property type="entry name" value="RIBONUCLEASE H"/>
    <property type="match status" value="1"/>
</dbReference>
<name>A0A1X7VWY5_AMPQE</name>
<feature type="domain" description="Reverse transcriptase/retrotransposon-derived protein RNase H-like" evidence="1">
    <location>
        <begin position="157"/>
        <end position="245"/>
    </location>
</feature>
<proteinExistence type="predicted"/>
<dbReference type="InterPro" id="IPR050951">
    <property type="entry name" value="Retrovirus_Pol_polyprotein"/>
</dbReference>
<organism evidence="2">
    <name type="scientific">Amphimedon queenslandica</name>
    <name type="common">Sponge</name>
    <dbReference type="NCBI Taxonomy" id="400682"/>
    <lineage>
        <taxon>Eukaryota</taxon>
        <taxon>Metazoa</taxon>
        <taxon>Porifera</taxon>
        <taxon>Demospongiae</taxon>
        <taxon>Heteroscleromorpha</taxon>
        <taxon>Haplosclerida</taxon>
        <taxon>Niphatidae</taxon>
        <taxon>Amphimedon</taxon>
    </lineage>
</organism>
<sequence length="261" mass="29655">MILSIFVETKKSHLIVWPKDLFALLEGRTSSSKLDLSHAYQQILLEEGLSRFEEEHLAHLAEVFKCLADVGMRLKREKFSFLLSSVEYLGHIMSTEGLKTSDSMVKAFSNAPLPANMSELRSFLGLVNYYEKFLPNLATTLAPLYVILQRSKRWSRQKAQEASCHVRERLKSNKELTHSNDSLPKVLSCDASPCGVGAVLNHCLPNFASRTLSIAEKKYSQLDKEALAIVLGVKRFYCYLFGRSFSPKTDYKPLMHIFNEK</sequence>
<dbReference type="Gene3D" id="3.30.70.270">
    <property type="match status" value="2"/>
</dbReference>
<dbReference type="PANTHER" id="PTHR37984">
    <property type="entry name" value="PROTEIN CBG26694"/>
    <property type="match status" value="1"/>
</dbReference>
<dbReference type="SUPFAM" id="SSF56672">
    <property type="entry name" value="DNA/RNA polymerases"/>
    <property type="match status" value="1"/>
</dbReference>
<dbReference type="Pfam" id="PF17919">
    <property type="entry name" value="RT_RNaseH_2"/>
    <property type="match status" value="1"/>
</dbReference>
<dbReference type="InterPro" id="IPR043128">
    <property type="entry name" value="Rev_trsase/Diguanyl_cyclase"/>
</dbReference>
<reference evidence="2" key="1">
    <citation type="submission" date="2017-05" db="UniProtKB">
        <authorList>
            <consortium name="EnsemblMetazoa"/>
        </authorList>
    </citation>
    <scope>IDENTIFICATION</scope>
</reference>
<dbReference type="AlphaFoldDB" id="A0A1X7VWY5"/>
<dbReference type="FunFam" id="3.30.70.270:FF:000020">
    <property type="entry name" value="Transposon Tf2-6 polyprotein-like Protein"/>
    <property type="match status" value="1"/>
</dbReference>
<dbReference type="InParanoid" id="A0A1X7VWY5"/>
<protein>
    <recommendedName>
        <fullName evidence="1">Reverse transcriptase/retrotransposon-derived protein RNase H-like domain-containing protein</fullName>
    </recommendedName>
</protein>
<evidence type="ECO:0000259" key="1">
    <source>
        <dbReference type="Pfam" id="PF17919"/>
    </source>
</evidence>
<dbReference type="InterPro" id="IPR043502">
    <property type="entry name" value="DNA/RNA_pol_sf"/>
</dbReference>
<dbReference type="EnsemblMetazoa" id="Aqu2.1.44396_001">
    <property type="protein sequence ID" value="Aqu2.1.44396_001"/>
    <property type="gene ID" value="Aqu2.1.44396"/>
</dbReference>
<evidence type="ECO:0000313" key="2">
    <source>
        <dbReference type="EnsemblMetazoa" id="Aqu2.1.44396_001"/>
    </source>
</evidence>
<dbReference type="eggNOG" id="KOG0017">
    <property type="taxonomic scope" value="Eukaryota"/>
</dbReference>
<accession>A0A1X7VWY5</accession>
<dbReference type="InterPro" id="IPR041577">
    <property type="entry name" value="RT_RNaseH_2"/>
</dbReference>